<feature type="domain" description="Formamidopyrimidine-DNA glycosylase catalytic" evidence="11">
    <location>
        <begin position="2"/>
        <end position="160"/>
    </location>
</feature>
<feature type="compositionally biased region" description="Low complexity" evidence="10">
    <location>
        <begin position="498"/>
        <end position="510"/>
    </location>
</feature>
<dbReference type="Gene3D" id="3.20.190.10">
    <property type="entry name" value="MutM-like, N-terminal"/>
    <property type="match status" value="1"/>
</dbReference>
<evidence type="ECO:0000256" key="6">
    <source>
        <dbReference type="ARBA" id="ARBA00023204"/>
    </source>
</evidence>
<proteinExistence type="inferred from homology"/>
<feature type="compositionally biased region" description="Basic and acidic residues" evidence="10">
    <location>
        <begin position="533"/>
        <end position="551"/>
    </location>
</feature>
<comment type="catalytic activity">
    <reaction evidence="1">
        <text>Hydrolysis of DNA containing ring-opened 7-methylguanine residues, releasing 2,6-diamino-4-hydroxy-5-(N-methyl)formamidopyrimidine.</text>
        <dbReference type="EC" id="3.2.2.23"/>
    </reaction>
</comment>
<keyword evidence="6" id="KW-0234">DNA repair</keyword>
<evidence type="ECO:0000256" key="2">
    <source>
        <dbReference type="ARBA" id="ARBA00009409"/>
    </source>
</evidence>
<keyword evidence="7" id="KW-0456">Lyase</keyword>
<accession>A0A835YY62</accession>
<dbReference type="InterPro" id="IPR015886">
    <property type="entry name" value="H2TH_FPG"/>
</dbReference>
<dbReference type="Pfam" id="PF06831">
    <property type="entry name" value="H2TH"/>
    <property type="match status" value="1"/>
</dbReference>
<evidence type="ECO:0000256" key="9">
    <source>
        <dbReference type="ARBA" id="ARBA00023295"/>
    </source>
</evidence>
<evidence type="ECO:0000259" key="11">
    <source>
        <dbReference type="PROSITE" id="PS51068"/>
    </source>
</evidence>
<name>A0A835YY62_9STRA</name>
<dbReference type="GO" id="GO:0008270">
    <property type="term" value="F:zinc ion binding"/>
    <property type="evidence" value="ECO:0007669"/>
    <property type="project" value="InterPro"/>
</dbReference>
<evidence type="ECO:0000256" key="3">
    <source>
        <dbReference type="ARBA" id="ARBA00022763"/>
    </source>
</evidence>
<dbReference type="GO" id="GO:0005634">
    <property type="term" value="C:nucleus"/>
    <property type="evidence" value="ECO:0007669"/>
    <property type="project" value="TreeGrafter"/>
</dbReference>
<gene>
    <name evidence="12" type="ORF">JKP88DRAFT_269805</name>
</gene>
<dbReference type="Proteomes" id="UP000664859">
    <property type="component" value="Unassembled WGS sequence"/>
</dbReference>
<keyword evidence="8" id="KW-0511">Multifunctional enzyme</keyword>
<evidence type="ECO:0000256" key="4">
    <source>
        <dbReference type="ARBA" id="ARBA00022801"/>
    </source>
</evidence>
<dbReference type="EMBL" id="JAFCMP010000201">
    <property type="protein sequence ID" value="KAG5183570.1"/>
    <property type="molecule type" value="Genomic_DNA"/>
</dbReference>
<organism evidence="12 13">
    <name type="scientific">Tribonema minus</name>
    <dbReference type="NCBI Taxonomy" id="303371"/>
    <lineage>
        <taxon>Eukaryota</taxon>
        <taxon>Sar</taxon>
        <taxon>Stramenopiles</taxon>
        <taxon>Ochrophyta</taxon>
        <taxon>PX clade</taxon>
        <taxon>Xanthophyceae</taxon>
        <taxon>Tribonematales</taxon>
        <taxon>Tribonemataceae</taxon>
        <taxon>Tribonema</taxon>
    </lineage>
</organism>
<evidence type="ECO:0000256" key="5">
    <source>
        <dbReference type="ARBA" id="ARBA00023125"/>
    </source>
</evidence>
<dbReference type="GO" id="GO:0003684">
    <property type="term" value="F:damaged DNA binding"/>
    <property type="evidence" value="ECO:0007669"/>
    <property type="project" value="InterPro"/>
</dbReference>
<comment type="similarity">
    <text evidence="2">Belongs to the FPG family.</text>
</comment>
<dbReference type="GO" id="GO:0016829">
    <property type="term" value="F:lyase activity"/>
    <property type="evidence" value="ECO:0007669"/>
    <property type="project" value="UniProtKB-KW"/>
</dbReference>
<dbReference type="SMART" id="SM01232">
    <property type="entry name" value="H2TH"/>
    <property type="match status" value="1"/>
</dbReference>
<reference evidence="12" key="1">
    <citation type="submission" date="2021-02" db="EMBL/GenBank/DDBJ databases">
        <title>First Annotated Genome of the Yellow-green Alga Tribonema minus.</title>
        <authorList>
            <person name="Mahan K.M."/>
        </authorList>
    </citation>
    <scope>NUCLEOTIDE SEQUENCE</scope>
    <source>
        <strain evidence="12">UTEX B ZZ1240</strain>
    </source>
</reference>
<keyword evidence="4" id="KW-0378">Hydrolase</keyword>
<keyword evidence="5" id="KW-0238">DNA-binding</keyword>
<dbReference type="Pfam" id="PF01149">
    <property type="entry name" value="Fapy_DNA_glyco"/>
    <property type="match status" value="1"/>
</dbReference>
<dbReference type="GO" id="GO:0003906">
    <property type="term" value="F:DNA-(apurinic or apyrimidinic site) endonuclease activity"/>
    <property type="evidence" value="ECO:0007669"/>
    <property type="project" value="InterPro"/>
</dbReference>
<evidence type="ECO:0000256" key="7">
    <source>
        <dbReference type="ARBA" id="ARBA00023239"/>
    </source>
</evidence>
<dbReference type="GO" id="GO:0008534">
    <property type="term" value="F:oxidized purine nucleobase lesion DNA N-glycosylase activity"/>
    <property type="evidence" value="ECO:0007669"/>
    <property type="project" value="UniProtKB-EC"/>
</dbReference>
<feature type="region of interest" description="Disordered" evidence="10">
    <location>
        <begin position="310"/>
        <end position="581"/>
    </location>
</feature>
<dbReference type="AlphaFoldDB" id="A0A835YY62"/>
<evidence type="ECO:0000256" key="1">
    <source>
        <dbReference type="ARBA" id="ARBA00001668"/>
    </source>
</evidence>
<dbReference type="InterPro" id="IPR035937">
    <property type="entry name" value="FPG_N"/>
</dbReference>
<evidence type="ECO:0000313" key="13">
    <source>
        <dbReference type="Proteomes" id="UP000664859"/>
    </source>
</evidence>
<keyword evidence="3" id="KW-0227">DNA damage</keyword>
<protein>
    <submittedName>
        <fullName evidence="12">Formamidopyrimidine-DNA glycosylase H2TH domain-containing protein</fullName>
    </submittedName>
</protein>
<feature type="compositionally biased region" description="Low complexity" evidence="10">
    <location>
        <begin position="419"/>
        <end position="430"/>
    </location>
</feature>
<feature type="compositionally biased region" description="Acidic residues" evidence="10">
    <location>
        <begin position="370"/>
        <end position="386"/>
    </location>
</feature>
<keyword evidence="13" id="KW-1185">Reference proteome</keyword>
<dbReference type="PANTHER" id="PTHR22993:SF9">
    <property type="entry name" value="FORMAMIDOPYRIMIDINE-DNA GLYCOSYLASE"/>
    <property type="match status" value="1"/>
</dbReference>
<dbReference type="SMART" id="SM00898">
    <property type="entry name" value="Fapy_DNA_glyco"/>
    <property type="match status" value="1"/>
</dbReference>
<evidence type="ECO:0000256" key="10">
    <source>
        <dbReference type="SAM" id="MobiDB-lite"/>
    </source>
</evidence>
<dbReference type="SUPFAM" id="SSF81624">
    <property type="entry name" value="N-terminal domain of MutM-like DNA repair proteins"/>
    <property type="match status" value="1"/>
</dbReference>
<comment type="caution">
    <text evidence="12">The sequence shown here is derived from an EMBL/GenBank/DDBJ whole genome shotgun (WGS) entry which is preliminary data.</text>
</comment>
<dbReference type="InterPro" id="IPR012319">
    <property type="entry name" value="FPG_cat"/>
</dbReference>
<evidence type="ECO:0000256" key="8">
    <source>
        <dbReference type="ARBA" id="ARBA00023268"/>
    </source>
</evidence>
<dbReference type="Gene3D" id="1.10.8.50">
    <property type="match status" value="1"/>
</dbReference>
<dbReference type="OrthoDB" id="444592at2759"/>
<keyword evidence="9" id="KW-0326">Glycosidase</keyword>
<dbReference type="GO" id="GO:0006284">
    <property type="term" value="P:base-excision repair"/>
    <property type="evidence" value="ECO:0007669"/>
    <property type="project" value="InterPro"/>
</dbReference>
<dbReference type="PROSITE" id="PS51068">
    <property type="entry name" value="FPG_CAT"/>
    <property type="match status" value="1"/>
</dbReference>
<dbReference type="InterPro" id="IPR010979">
    <property type="entry name" value="Ribosomal_uS13-like_H2TH"/>
</dbReference>
<feature type="compositionally biased region" description="Low complexity" evidence="10">
    <location>
        <begin position="462"/>
        <end position="483"/>
    </location>
</feature>
<evidence type="ECO:0000313" key="12">
    <source>
        <dbReference type="EMBL" id="KAG5183570.1"/>
    </source>
</evidence>
<sequence length="581" mass="61152">MPELPEVECARRLLEEHCVGAKIVSVNARESGGGPRDGQFDDIIMGEGVTEEDVVAALKGRKLLHAGRKGKNLWLELEGKGKHPTMHLGMTACNFRSEQRQLFFLLCAFTVHHNSLMDVLVTWCCSLLQVGDEWPLRFTKLEIDFSNGVKLAFTDPRRLGRICLRADPKSEPPISTLAPDPLYEPPTVEDLVARFAKISAPLKAVLLDQNRIVCGVGNWVADEVCYQAGIHPGSPCNTLSAEQISQLHEALIQVVTVACEANADSDKYPKSWLFHYRWSKRNNGGKVTDAHGNPIEFETVGGRTTALVPKVMKKGNGTPPAPKPKAPRQRAKAKKETAVQEEEGGSTKPAAEAEKKPRGRGNASKKKADEEGEEPSVDEGVEEQAEESSSAAGKKKRGAAAEAEGEGGGSKAPKRTRVKAGGAAVAASAKPKGRARSAKAAAEADEPAEGGGEAGAEEGGTDETAATATPASAGRAAKQQQQGAAGGAKGKGKKRAADASAEAAAEPAAPAEEKAVEQEAPAPKKARAARKRGAAESSKEGATESSKEGAEAKPAAKRARGGTKAALAEKPPARKRAARKS</sequence>
<dbReference type="PANTHER" id="PTHR22993">
    <property type="entry name" value="FORMAMIDOPYRIMIDINE-DNA GLYCOSYLASE"/>
    <property type="match status" value="1"/>
</dbReference>
<dbReference type="SUPFAM" id="SSF46946">
    <property type="entry name" value="S13-like H2TH domain"/>
    <property type="match status" value="1"/>
</dbReference>